<sequence>MKTTSKGKLLSKVPCNDDLFEGGAHRKLAIEISDEIRNDDNCTIIGIDGGWGSGKSNLVGMIQKELSMGTNGGKYHFFTYDAWGHQTDLQRRTILEELTSDLVKGQTPILNENSWKDSLENLLAKKKHTSTKTIPAIGIGTIVSLFTILLTPFVTHLASLVSVEWLKQAVLVIPYVAAYGFFGYRHYGKMKDKYKQDFTWEKCLSEFFLIYKDDIKEETKFETISEKEPSSRQFKEWIHEIDDGLKQNNGIVLVLVIDNMDRLPKQKVQELWAAIHSCFSEEKYTNIRIIVPFDRLHIRNAFQSENLVRQCDGKDNPITVYGDDFINKTFYIVYTVPPPILSGWMHYFKDRWKEAFGNSAIVDYSVLQVYDMLTKEQSPRKIIAFINQFVTIRNLCDERIDDKYIALYIFGRSKIIENPLEEILNPSYLQGLNFLYSDDENMASNISSLYYQLSLDKAMDVVFTREVTAELDDNNVKVLDQLRGNANYWEILNHSITEVSNIENAALALEKHFGDNSSHEASLIWDALYMRSNPGSATRDKQYEEYHGILLKHISEKKEYYAHLLTVYHANIYDGFDLQNYIKGIDKLHEFISEEDRKISDRKTIISPKQYLQLVESRKDNFEEYGLVVEDEKMDDYLVNLDVNKLADMKLYPLLKNEVELPGYKEQIKQLVAENTSNIQIETKLLYRLKEIVKNNSPIDISIYLNDNDIYKMLNALSKDDELYPDVLGMAISRYSSGNVYIREYLQNSIGTLTEDQTEKVSSCIEYYICYGDLLLQLDDFSAMQYVADIARKLTTSKYGVSTMDVKKALVNYDTIHEHLKLESHVILTRFNGWKKYISSVTLEEVPSLSISLVGDMKNSSELQISKHCLGMVEEYLESLDQEAWKHSLVSNDYNFKLLCVYHPKSLAFYIDAFKEIMRGYALGNSDTSISNELTEKAITILNDMGYDSSIVFKEVRDIFVNNSCVNKDKLRYFGKWLFLYGNLEGSKKSLNKILRSEFLDDPEILKLVSENKSVVKQMMKKADDTSDFTNKLSALTKQHEDDDGLKSLCSYWGIDVDGSK</sequence>
<feature type="domain" description="KAP NTPase" evidence="2">
    <location>
        <begin position="42"/>
        <end position="395"/>
    </location>
</feature>
<gene>
    <name evidence="3" type="ORF">DW250_06695</name>
</gene>
<dbReference type="Pfam" id="PF07693">
    <property type="entry name" value="KAP_NTPase"/>
    <property type="match status" value="1"/>
</dbReference>
<dbReference type="SUPFAM" id="SSF52540">
    <property type="entry name" value="P-loop containing nucleoside triphosphate hydrolases"/>
    <property type="match status" value="1"/>
</dbReference>
<comment type="caution">
    <text evidence="3">The sequence shown here is derived from an EMBL/GenBank/DDBJ whole genome shotgun (WGS) entry which is preliminary data.</text>
</comment>
<name>A0A3R6DR88_9BACT</name>
<protein>
    <recommendedName>
        <fullName evidence="2">KAP NTPase domain-containing protein</fullName>
    </recommendedName>
</protein>
<proteinExistence type="predicted"/>
<evidence type="ECO:0000313" key="4">
    <source>
        <dbReference type="Proteomes" id="UP000286501"/>
    </source>
</evidence>
<evidence type="ECO:0000259" key="2">
    <source>
        <dbReference type="Pfam" id="PF07693"/>
    </source>
</evidence>
<accession>A0A3R6DR88</accession>
<keyword evidence="1" id="KW-0472">Membrane</keyword>
<dbReference type="Proteomes" id="UP000286501">
    <property type="component" value="Unassembled WGS sequence"/>
</dbReference>
<evidence type="ECO:0000256" key="1">
    <source>
        <dbReference type="SAM" id="Phobius"/>
    </source>
</evidence>
<evidence type="ECO:0000313" key="3">
    <source>
        <dbReference type="EMBL" id="RHG66373.1"/>
    </source>
</evidence>
<dbReference type="EMBL" id="QRIN01000021">
    <property type="protein sequence ID" value="RHG66373.1"/>
    <property type="molecule type" value="Genomic_DNA"/>
</dbReference>
<keyword evidence="1" id="KW-1133">Transmembrane helix</keyword>
<reference evidence="3 4" key="1">
    <citation type="submission" date="2018-08" db="EMBL/GenBank/DDBJ databases">
        <title>A genome reference for cultivated species of the human gut microbiota.</title>
        <authorList>
            <person name="Zou Y."/>
            <person name="Xue W."/>
            <person name="Luo G."/>
        </authorList>
    </citation>
    <scope>NUCLEOTIDE SEQUENCE [LARGE SCALE GENOMIC DNA]</scope>
    <source>
        <strain evidence="3 4">AM22-1</strain>
    </source>
</reference>
<dbReference type="InterPro" id="IPR011646">
    <property type="entry name" value="KAP_P-loop"/>
</dbReference>
<feature type="transmembrane region" description="Helical" evidence="1">
    <location>
        <begin position="165"/>
        <end position="184"/>
    </location>
</feature>
<dbReference type="RefSeq" id="WP_118200740.1">
    <property type="nucleotide sequence ID" value="NZ_QRIE01000021.1"/>
</dbReference>
<dbReference type="InterPro" id="IPR027417">
    <property type="entry name" value="P-loop_NTPase"/>
</dbReference>
<feature type="transmembrane region" description="Helical" evidence="1">
    <location>
        <begin position="134"/>
        <end position="153"/>
    </location>
</feature>
<keyword evidence="1" id="KW-0812">Transmembrane</keyword>
<organism evidence="3 4">
    <name type="scientific">Segatella copri</name>
    <dbReference type="NCBI Taxonomy" id="165179"/>
    <lineage>
        <taxon>Bacteria</taxon>
        <taxon>Pseudomonadati</taxon>
        <taxon>Bacteroidota</taxon>
        <taxon>Bacteroidia</taxon>
        <taxon>Bacteroidales</taxon>
        <taxon>Prevotellaceae</taxon>
        <taxon>Segatella</taxon>
    </lineage>
</organism>
<dbReference type="AlphaFoldDB" id="A0A3R6DR88"/>